<proteinExistence type="predicted"/>
<organism evidence="1 2">
    <name type="scientific">Streptomyces fragilis</name>
    <dbReference type="NCBI Taxonomy" id="67301"/>
    <lineage>
        <taxon>Bacteria</taxon>
        <taxon>Bacillati</taxon>
        <taxon>Actinomycetota</taxon>
        <taxon>Actinomycetes</taxon>
        <taxon>Kitasatosporales</taxon>
        <taxon>Streptomycetaceae</taxon>
        <taxon>Streptomyces</taxon>
    </lineage>
</organism>
<reference evidence="1 2" key="1">
    <citation type="submission" date="2024-06" db="EMBL/GenBank/DDBJ databases">
        <title>The Natural Products Discovery Center: Release of the First 8490 Sequenced Strains for Exploring Actinobacteria Biosynthetic Diversity.</title>
        <authorList>
            <person name="Kalkreuter E."/>
            <person name="Kautsar S.A."/>
            <person name="Yang D."/>
            <person name="Bader C.D."/>
            <person name="Teijaro C.N."/>
            <person name="Fluegel L."/>
            <person name="Davis C.M."/>
            <person name="Simpson J.R."/>
            <person name="Lauterbach L."/>
            <person name="Steele A.D."/>
            <person name="Gui C."/>
            <person name="Meng S."/>
            <person name="Li G."/>
            <person name="Viehrig K."/>
            <person name="Ye F."/>
            <person name="Su P."/>
            <person name="Kiefer A.F."/>
            <person name="Nichols A."/>
            <person name="Cepeda A.J."/>
            <person name="Yan W."/>
            <person name="Fan B."/>
            <person name="Jiang Y."/>
            <person name="Adhikari A."/>
            <person name="Zheng C.-J."/>
            <person name="Schuster L."/>
            <person name="Cowan T.M."/>
            <person name="Smanski M.J."/>
            <person name="Chevrette M.G."/>
            <person name="De Carvalho L.P.S."/>
            <person name="Shen B."/>
        </authorList>
    </citation>
    <scope>NUCLEOTIDE SEQUENCE [LARGE SCALE GENOMIC DNA]</scope>
    <source>
        <strain evidence="1 2">NPDC038104</strain>
    </source>
</reference>
<protein>
    <submittedName>
        <fullName evidence="1">Uncharacterized protein</fullName>
    </submittedName>
</protein>
<sequence length="96" mass="10423">MDRAELHAALRAAGVPGGYYRIEGVHEPTPLPVDFLYLRRAPDDPDAWETGAYERGVWEPVARRRDEGEACAHLLRLLTRAAPGAPGGRPGPGPRG</sequence>
<comment type="caution">
    <text evidence="1">The sequence shown here is derived from an EMBL/GenBank/DDBJ whole genome shotgun (WGS) entry which is preliminary data.</text>
</comment>
<dbReference type="Proteomes" id="UP001550850">
    <property type="component" value="Unassembled WGS sequence"/>
</dbReference>
<dbReference type="EMBL" id="JBEZUR010000052">
    <property type="protein sequence ID" value="MEU3557234.1"/>
    <property type="molecule type" value="Genomic_DNA"/>
</dbReference>
<keyword evidence="2" id="KW-1185">Reference proteome</keyword>
<accession>A0ABV2YNF0</accession>
<gene>
    <name evidence="1" type="ORF">AB0E65_23900</name>
</gene>
<dbReference type="RefSeq" id="WP_108955654.1">
    <property type="nucleotide sequence ID" value="NZ_BEVZ01000006.1"/>
</dbReference>
<evidence type="ECO:0000313" key="1">
    <source>
        <dbReference type="EMBL" id="MEU3557234.1"/>
    </source>
</evidence>
<name>A0ABV2YNF0_9ACTN</name>
<evidence type="ECO:0000313" key="2">
    <source>
        <dbReference type="Proteomes" id="UP001550850"/>
    </source>
</evidence>